<reference evidence="2 3" key="1">
    <citation type="submission" date="2014-04" db="EMBL/GenBank/DDBJ databases">
        <authorList>
            <consortium name="DOE Joint Genome Institute"/>
            <person name="Kuo A."/>
            <person name="Kohler A."/>
            <person name="Nagy L.G."/>
            <person name="Floudas D."/>
            <person name="Copeland A."/>
            <person name="Barry K.W."/>
            <person name="Cichocki N."/>
            <person name="Veneault-Fourrey C."/>
            <person name="LaButti K."/>
            <person name="Lindquist E.A."/>
            <person name="Lipzen A."/>
            <person name="Lundell T."/>
            <person name="Morin E."/>
            <person name="Murat C."/>
            <person name="Sun H."/>
            <person name="Tunlid A."/>
            <person name="Henrissat B."/>
            <person name="Grigoriev I.V."/>
            <person name="Hibbett D.S."/>
            <person name="Martin F."/>
            <person name="Nordberg H.P."/>
            <person name="Cantor M.N."/>
            <person name="Hua S.X."/>
        </authorList>
    </citation>
    <scope>NUCLEOTIDE SEQUENCE [LARGE SCALE GENOMIC DNA]</scope>
    <source>
        <strain evidence="2 3">LaAM-08-1</strain>
    </source>
</reference>
<protein>
    <submittedName>
        <fullName evidence="2">Uncharacterized protein</fullName>
    </submittedName>
</protein>
<accession>A0A0C9WKX3</accession>
<sequence length="175" mass="20052">MKRFYNRSPLNVQSSQGVEEDKMESLQTVSIELLGPSLQPSRGWSVPEGFMLADCKIPASSMYSNDESRPIPKRLSKFPLSSLPSRSDSEPNFGSLRFTRQPETLFISGNEISEADKLYRSRLPLHLPLNLTLILVAREHFRRTVFHPQFGARFPLTWAFICLGLSVKPWRIEDR</sequence>
<proteinExistence type="predicted"/>
<evidence type="ECO:0000256" key="1">
    <source>
        <dbReference type="SAM" id="MobiDB-lite"/>
    </source>
</evidence>
<organism evidence="2 3">
    <name type="scientific">Laccaria amethystina LaAM-08-1</name>
    <dbReference type="NCBI Taxonomy" id="1095629"/>
    <lineage>
        <taxon>Eukaryota</taxon>
        <taxon>Fungi</taxon>
        <taxon>Dikarya</taxon>
        <taxon>Basidiomycota</taxon>
        <taxon>Agaricomycotina</taxon>
        <taxon>Agaricomycetes</taxon>
        <taxon>Agaricomycetidae</taxon>
        <taxon>Agaricales</taxon>
        <taxon>Agaricineae</taxon>
        <taxon>Hydnangiaceae</taxon>
        <taxon>Laccaria</taxon>
    </lineage>
</organism>
<evidence type="ECO:0000313" key="3">
    <source>
        <dbReference type="Proteomes" id="UP000054477"/>
    </source>
</evidence>
<evidence type="ECO:0000313" key="2">
    <source>
        <dbReference type="EMBL" id="KIJ89805.1"/>
    </source>
</evidence>
<reference evidence="3" key="2">
    <citation type="submission" date="2015-01" db="EMBL/GenBank/DDBJ databases">
        <title>Evolutionary Origins and Diversification of the Mycorrhizal Mutualists.</title>
        <authorList>
            <consortium name="DOE Joint Genome Institute"/>
            <consortium name="Mycorrhizal Genomics Consortium"/>
            <person name="Kohler A."/>
            <person name="Kuo A."/>
            <person name="Nagy L.G."/>
            <person name="Floudas D."/>
            <person name="Copeland A."/>
            <person name="Barry K.W."/>
            <person name="Cichocki N."/>
            <person name="Veneault-Fourrey C."/>
            <person name="LaButti K."/>
            <person name="Lindquist E.A."/>
            <person name="Lipzen A."/>
            <person name="Lundell T."/>
            <person name="Morin E."/>
            <person name="Murat C."/>
            <person name="Riley R."/>
            <person name="Ohm R."/>
            <person name="Sun H."/>
            <person name="Tunlid A."/>
            <person name="Henrissat B."/>
            <person name="Grigoriev I.V."/>
            <person name="Hibbett D.S."/>
            <person name="Martin F."/>
        </authorList>
    </citation>
    <scope>NUCLEOTIDE SEQUENCE [LARGE SCALE GENOMIC DNA]</scope>
    <source>
        <strain evidence="3">LaAM-08-1</strain>
    </source>
</reference>
<dbReference type="HOGENOM" id="CLU_1532821_0_0_1"/>
<dbReference type="Proteomes" id="UP000054477">
    <property type="component" value="Unassembled WGS sequence"/>
</dbReference>
<feature type="compositionally biased region" description="Polar residues" evidence="1">
    <location>
        <begin position="8"/>
        <end position="17"/>
    </location>
</feature>
<dbReference type="EMBL" id="KN839421">
    <property type="protein sequence ID" value="KIJ89805.1"/>
    <property type="molecule type" value="Genomic_DNA"/>
</dbReference>
<keyword evidence="3" id="KW-1185">Reference proteome</keyword>
<gene>
    <name evidence="2" type="ORF">K443DRAFT_602366</name>
</gene>
<dbReference type="AlphaFoldDB" id="A0A0C9WKX3"/>
<name>A0A0C9WKX3_9AGAR</name>
<feature type="region of interest" description="Disordered" evidence="1">
    <location>
        <begin position="1"/>
        <end position="21"/>
    </location>
</feature>